<comment type="catalytic activity">
    <reaction evidence="4">
        <text>a 2'-deoxyribonucleoside 5'-triphosphate + H2O = a 2'-deoxyribonucleoside 5'-phosphate + diphosphate + H(+)</text>
        <dbReference type="Rhea" id="RHEA:44644"/>
        <dbReference type="ChEBI" id="CHEBI:15377"/>
        <dbReference type="ChEBI" id="CHEBI:15378"/>
        <dbReference type="ChEBI" id="CHEBI:33019"/>
        <dbReference type="ChEBI" id="CHEBI:61560"/>
        <dbReference type="ChEBI" id="CHEBI:65317"/>
        <dbReference type="EC" id="3.6.1.9"/>
    </reaction>
</comment>
<name>A0A841L4N6_9SPHN</name>
<dbReference type="HAMAP" id="MF_00528">
    <property type="entry name" value="Maf"/>
    <property type="match status" value="1"/>
</dbReference>
<dbReference type="PANTHER" id="PTHR43213">
    <property type="entry name" value="BIFUNCTIONAL DTTP/UTP PYROPHOSPHATASE/METHYLTRANSFERASE PROTEIN-RELATED"/>
    <property type="match status" value="1"/>
</dbReference>
<protein>
    <recommendedName>
        <fullName evidence="4">Nucleoside triphosphate pyrophosphatase</fullName>
        <ecNumber evidence="4">3.6.1.9</ecNumber>
    </recommendedName>
    <alternativeName>
        <fullName evidence="4">Nucleotide pyrophosphatase</fullName>
        <shortName evidence="4">Nucleotide PPase</shortName>
    </alternativeName>
</protein>
<dbReference type="GO" id="GO:0005737">
    <property type="term" value="C:cytoplasm"/>
    <property type="evidence" value="ECO:0007669"/>
    <property type="project" value="UniProtKB-SubCell"/>
</dbReference>
<dbReference type="EC" id="3.6.1.9" evidence="4"/>
<dbReference type="InterPro" id="IPR003697">
    <property type="entry name" value="Maf-like"/>
</dbReference>
<evidence type="ECO:0000256" key="3">
    <source>
        <dbReference type="ARBA" id="ARBA00023080"/>
    </source>
</evidence>
<evidence type="ECO:0000256" key="4">
    <source>
        <dbReference type="HAMAP-Rule" id="MF_00528"/>
    </source>
</evidence>
<evidence type="ECO:0000256" key="2">
    <source>
        <dbReference type="ARBA" id="ARBA00022801"/>
    </source>
</evidence>
<comment type="catalytic activity">
    <reaction evidence="4">
        <text>a ribonucleoside 5'-triphosphate + H2O = a ribonucleoside 5'-phosphate + diphosphate + H(+)</text>
        <dbReference type="Rhea" id="RHEA:23996"/>
        <dbReference type="ChEBI" id="CHEBI:15377"/>
        <dbReference type="ChEBI" id="CHEBI:15378"/>
        <dbReference type="ChEBI" id="CHEBI:33019"/>
        <dbReference type="ChEBI" id="CHEBI:58043"/>
        <dbReference type="ChEBI" id="CHEBI:61557"/>
        <dbReference type="EC" id="3.6.1.9"/>
    </reaction>
</comment>
<feature type="active site" description="Proton acceptor" evidence="4">
    <location>
        <position position="71"/>
    </location>
</feature>
<keyword evidence="6" id="KW-1185">Reference proteome</keyword>
<dbReference type="AlphaFoldDB" id="A0A841L4N6"/>
<dbReference type="Gene3D" id="3.90.950.10">
    <property type="match status" value="1"/>
</dbReference>
<reference evidence="5 6" key="1">
    <citation type="submission" date="2020-08" db="EMBL/GenBank/DDBJ databases">
        <title>Genomic Encyclopedia of Type Strains, Phase IV (KMG-IV): sequencing the most valuable type-strain genomes for metagenomic binning, comparative biology and taxonomic classification.</title>
        <authorList>
            <person name="Goeker M."/>
        </authorList>
    </citation>
    <scope>NUCLEOTIDE SEQUENCE [LARGE SCALE GENOMIC DNA]</scope>
    <source>
        <strain evidence="5 6">DSM 102189</strain>
    </source>
</reference>
<dbReference type="Proteomes" id="UP000538147">
    <property type="component" value="Unassembled WGS sequence"/>
</dbReference>
<comment type="caution">
    <text evidence="4">Lacks conserved residue(s) required for the propagation of feature annotation.</text>
</comment>
<gene>
    <name evidence="5" type="ORF">FHS79_001546</name>
</gene>
<evidence type="ECO:0000313" key="5">
    <source>
        <dbReference type="EMBL" id="MBB6227380.1"/>
    </source>
</evidence>
<comment type="caution">
    <text evidence="5">The sequence shown here is derived from an EMBL/GenBank/DDBJ whole genome shotgun (WGS) entry which is preliminary data.</text>
</comment>
<comment type="cofactor">
    <cofactor evidence="1 4">
        <name>a divalent metal cation</name>
        <dbReference type="ChEBI" id="CHEBI:60240"/>
    </cofactor>
</comment>
<keyword evidence="2 4" id="KW-0378">Hydrolase</keyword>
<keyword evidence="3 4" id="KW-0546">Nucleotide metabolism</keyword>
<comment type="function">
    <text evidence="4">Nucleoside triphosphate pyrophosphatase. May have a dual role in cell division arrest and in preventing the incorporation of modified nucleotides into cellular nucleic acids.</text>
</comment>
<dbReference type="GO" id="GO:0047429">
    <property type="term" value="F:nucleoside triphosphate diphosphatase activity"/>
    <property type="evidence" value="ECO:0007669"/>
    <property type="project" value="UniProtKB-EC"/>
</dbReference>
<dbReference type="EMBL" id="JACIIV010000009">
    <property type="protein sequence ID" value="MBB6227380.1"/>
    <property type="molecule type" value="Genomic_DNA"/>
</dbReference>
<organism evidence="5 6">
    <name type="scientific">Polymorphobacter multimanifer</name>
    <dbReference type="NCBI Taxonomy" id="1070431"/>
    <lineage>
        <taxon>Bacteria</taxon>
        <taxon>Pseudomonadati</taxon>
        <taxon>Pseudomonadota</taxon>
        <taxon>Alphaproteobacteria</taxon>
        <taxon>Sphingomonadales</taxon>
        <taxon>Sphingosinicellaceae</taxon>
        <taxon>Polymorphobacter</taxon>
    </lineage>
</organism>
<dbReference type="RefSeq" id="WP_184197834.1">
    <property type="nucleotide sequence ID" value="NZ_BMOX01000093.1"/>
</dbReference>
<comment type="subcellular location">
    <subcellularLocation>
        <location evidence="4">Cytoplasm</location>
    </subcellularLocation>
</comment>
<dbReference type="PIRSF" id="PIRSF006305">
    <property type="entry name" value="Maf"/>
    <property type="match status" value="1"/>
</dbReference>
<keyword evidence="4" id="KW-0963">Cytoplasm</keyword>
<sequence length="195" mass="20362">MIILASQSAARRSMLAAAGVAHDAIPAHVDEEGVTAALVGAPAEKIADALAELKAVKISRAHPDALVLGADSIAVTADGELLAKPETRARAEVQLRQLAGTTHRLVSAAVVAQGGKPVWRAGGVARLMMRPLSDAFIADYLDREGEAVLGCVGCYRIEGLGAQLFTRIDGDQFVIRGLPLLALLGWLRERGVVGT</sequence>
<dbReference type="Pfam" id="PF02545">
    <property type="entry name" value="Maf"/>
    <property type="match status" value="1"/>
</dbReference>
<dbReference type="InterPro" id="IPR029001">
    <property type="entry name" value="ITPase-like_fam"/>
</dbReference>
<accession>A0A841L4N6</accession>
<dbReference type="PANTHER" id="PTHR43213:SF5">
    <property type="entry name" value="BIFUNCTIONAL DTTP_UTP PYROPHOSPHATASE_METHYLTRANSFERASE PROTEIN-RELATED"/>
    <property type="match status" value="1"/>
</dbReference>
<dbReference type="GO" id="GO:0009117">
    <property type="term" value="P:nucleotide metabolic process"/>
    <property type="evidence" value="ECO:0007669"/>
    <property type="project" value="UniProtKB-KW"/>
</dbReference>
<comment type="similarity">
    <text evidence="4">Belongs to the Maf family.</text>
</comment>
<proteinExistence type="inferred from homology"/>
<evidence type="ECO:0000313" key="6">
    <source>
        <dbReference type="Proteomes" id="UP000538147"/>
    </source>
</evidence>
<dbReference type="SUPFAM" id="SSF52972">
    <property type="entry name" value="ITPase-like"/>
    <property type="match status" value="1"/>
</dbReference>
<evidence type="ECO:0000256" key="1">
    <source>
        <dbReference type="ARBA" id="ARBA00001968"/>
    </source>
</evidence>